<name>A0A0D0DTZ7_9AGAM</name>
<keyword evidence="2" id="KW-1185">Reference proteome</keyword>
<sequence length="77" mass="8618">MAPCLNRCCSQYLSIQNQTHGSDVVGSMGAQLQVRKGHPDPDPVSTQFGMTSSVRGAEMYCSYKFHRIMHMHPVFQT</sequence>
<dbReference type="AlphaFoldDB" id="A0A0D0DTZ7"/>
<organism evidence="1 2">
    <name type="scientific">Paxillus rubicundulus Ve08.2h10</name>
    <dbReference type="NCBI Taxonomy" id="930991"/>
    <lineage>
        <taxon>Eukaryota</taxon>
        <taxon>Fungi</taxon>
        <taxon>Dikarya</taxon>
        <taxon>Basidiomycota</taxon>
        <taxon>Agaricomycotina</taxon>
        <taxon>Agaricomycetes</taxon>
        <taxon>Agaricomycetidae</taxon>
        <taxon>Boletales</taxon>
        <taxon>Paxilineae</taxon>
        <taxon>Paxillaceae</taxon>
        <taxon>Paxillus</taxon>
    </lineage>
</organism>
<accession>A0A0D0DTZ7</accession>
<dbReference type="InParanoid" id="A0A0D0DTZ7"/>
<reference evidence="2" key="2">
    <citation type="submission" date="2015-01" db="EMBL/GenBank/DDBJ databases">
        <title>Evolutionary Origins and Diversification of the Mycorrhizal Mutualists.</title>
        <authorList>
            <consortium name="DOE Joint Genome Institute"/>
            <consortium name="Mycorrhizal Genomics Consortium"/>
            <person name="Kohler A."/>
            <person name="Kuo A."/>
            <person name="Nagy L.G."/>
            <person name="Floudas D."/>
            <person name="Copeland A."/>
            <person name="Barry K.W."/>
            <person name="Cichocki N."/>
            <person name="Veneault-Fourrey C."/>
            <person name="LaButti K."/>
            <person name="Lindquist E.A."/>
            <person name="Lipzen A."/>
            <person name="Lundell T."/>
            <person name="Morin E."/>
            <person name="Murat C."/>
            <person name="Riley R."/>
            <person name="Ohm R."/>
            <person name="Sun H."/>
            <person name="Tunlid A."/>
            <person name="Henrissat B."/>
            <person name="Grigoriev I.V."/>
            <person name="Hibbett D.S."/>
            <person name="Martin F."/>
        </authorList>
    </citation>
    <scope>NUCLEOTIDE SEQUENCE [LARGE SCALE GENOMIC DNA]</scope>
    <source>
        <strain evidence="2">Ve08.2h10</strain>
    </source>
</reference>
<dbReference type="EMBL" id="KN824929">
    <property type="protein sequence ID" value="KIK97568.1"/>
    <property type="molecule type" value="Genomic_DNA"/>
</dbReference>
<reference evidence="1 2" key="1">
    <citation type="submission" date="2014-04" db="EMBL/GenBank/DDBJ databases">
        <authorList>
            <consortium name="DOE Joint Genome Institute"/>
            <person name="Kuo A."/>
            <person name="Kohler A."/>
            <person name="Jargeat P."/>
            <person name="Nagy L.G."/>
            <person name="Floudas D."/>
            <person name="Copeland A."/>
            <person name="Barry K.W."/>
            <person name="Cichocki N."/>
            <person name="Veneault-Fourrey C."/>
            <person name="LaButti K."/>
            <person name="Lindquist E.A."/>
            <person name="Lipzen A."/>
            <person name="Lundell T."/>
            <person name="Morin E."/>
            <person name="Murat C."/>
            <person name="Sun H."/>
            <person name="Tunlid A."/>
            <person name="Henrissat B."/>
            <person name="Grigoriev I.V."/>
            <person name="Hibbett D.S."/>
            <person name="Martin F."/>
            <person name="Nordberg H.P."/>
            <person name="Cantor M.N."/>
            <person name="Hua S.X."/>
        </authorList>
    </citation>
    <scope>NUCLEOTIDE SEQUENCE [LARGE SCALE GENOMIC DNA]</scope>
    <source>
        <strain evidence="1 2">Ve08.2h10</strain>
    </source>
</reference>
<evidence type="ECO:0000313" key="1">
    <source>
        <dbReference type="EMBL" id="KIK97568.1"/>
    </source>
</evidence>
<gene>
    <name evidence="1" type="ORF">PAXRUDRAFT_210642</name>
</gene>
<dbReference type="Proteomes" id="UP000054538">
    <property type="component" value="Unassembled WGS sequence"/>
</dbReference>
<proteinExistence type="predicted"/>
<protein>
    <submittedName>
        <fullName evidence="1">Uncharacterized protein</fullName>
    </submittedName>
</protein>
<dbReference type="HOGENOM" id="CLU_2638752_0_0_1"/>
<evidence type="ECO:0000313" key="2">
    <source>
        <dbReference type="Proteomes" id="UP000054538"/>
    </source>
</evidence>